<evidence type="ECO:0000313" key="2">
    <source>
        <dbReference type="Proteomes" id="UP000266841"/>
    </source>
</evidence>
<comment type="caution">
    <text evidence="1">The sequence shown here is derived from an EMBL/GenBank/DDBJ whole genome shotgun (WGS) entry which is preliminary data.</text>
</comment>
<organism evidence="1 2">
    <name type="scientific">Thalassiosira oceanica</name>
    <name type="common">Marine diatom</name>
    <dbReference type="NCBI Taxonomy" id="159749"/>
    <lineage>
        <taxon>Eukaryota</taxon>
        <taxon>Sar</taxon>
        <taxon>Stramenopiles</taxon>
        <taxon>Ochrophyta</taxon>
        <taxon>Bacillariophyta</taxon>
        <taxon>Coscinodiscophyceae</taxon>
        <taxon>Thalassiosirophycidae</taxon>
        <taxon>Thalassiosirales</taxon>
        <taxon>Thalassiosiraceae</taxon>
        <taxon>Thalassiosira</taxon>
    </lineage>
</organism>
<dbReference type="InterPro" id="IPR011990">
    <property type="entry name" value="TPR-like_helical_dom_sf"/>
</dbReference>
<dbReference type="SUPFAM" id="SSF81901">
    <property type="entry name" value="HCP-like"/>
    <property type="match status" value="1"/>
</dbReference>
<name>K0RF14_THAOC</name>
<protein>
    <submittedName>
        <fullName evidence="1">Uncharacterized protein</fullName>
    </submittedName>
</protein>
<dbReference type="InterPro" id="IPR050767">
    <property type="entry name" value="Sel1_AlgK"/>
</dbReference>
<proteinExistence type="predicted"/>
<accession>K0RF14</accession>
<reference evidence="1 2" key="1">
    <citation type="journal article" date="2012" name="Genome Biol.">
        <title>Genome and low-iron response of an oceanic diatom adapted to chronic iron limitation.</title>
        <authorList>
            <person name="Lommer M."/>
            <person name="Specht M."/>
            <person name="Roy A.S."/>
            <person name="Kraemer L."/>
            <person name="Andreson R."/>
            <person name="Gutowska M.A."/>
            <person name="Wolf J."/>
            <person name="Bergner S.V."/>
            <person name="Schilhabel M.B."/>
            <person name="Klostermeier U.C."/>
            <person name="Beiko R.G."/>
            <person name="Rosenstiel P."/>
            <person name="Hippler M."/>
            <person name="Laroche J."/>
        </authorList>
    </citation>
    <scope>NUCLEOTIDE SEQUENCE [LARGE SCALE GENOMIC DNA]</scope>
    <source>
        <strain evidence="1 2">CCMP1005</strain>
    </source>
</reference>
<dbReference type="PANTHER" id="PTHR11102:SF160">
    <property type="entry name" value="ERAD-ASSOCIATED E3 UBIQUITIN-PROTEIN LIGASE COMPONENT HRD3"/>
    <property type="match status" value="1"/>
</dbReference>
<gene>
    <name evidence="1" type="ORF">THAOC_36268</name>
</gene>
<keyword evidence="2" id="KW-1185">Reference proteome</keyword>
<sequence length="225" mass="24965">MRRPSCLADKRGTLSRAAGLAGMRHMLSADEQLSQAVCRGKPGDFSVASMRQSGINGFEQDDKKIFKDLVESADLGNRDACYALWNCYIEGSGVERDMNLAKYWCQVAALRGCSASRVELANFDLKARDPESAVRHLMISCRQGNDDGLNFLGRLYRVGLKRKDPCVTKDQYAEALRSHKKCADSMKSDSRAAAVAFARSLKSMFSSDFGFFFDDPNAVESRDDD</sequence>
<dbReference type="Proteomes" id="UP000266841">
    <property type="component" value="Unassembled WGS sequence"/>
</dbReference>
<dbReference type="PANTHER" id="PTHR11102">
    <property type="entry name" value="SEL-1-LIKE PROTEIN"/>
    <property type="match status" value="1"/>
</dbReference>
<dbReference type="OrthoDB" id="4095816at2759"/>
<dbReference type="Gene3D" id="1.25.40.10">
    <property type="entry name" value="Tetratricopeptide repeat domain"/>
    <property type="match status" value="1"/>
</dbReference>
<evidence type="ECO:0000313" key="1">
    <source>
        <dbReference type="EMBL" id="EJK45132.1"/>
    </source>
</evidence>
<dbReference type="EMBL" id="AGNL01048744">
    <property type="protein sequence ID" value="EJK45132.1"/>
    <property type="molecule type" value="Genomic_DNA"/>
</dbReference>
<dbReference type="AlphaFoldDB" id="K0RF14"/>